<name>A0A3N0YRA6_ANAGA</name>
<comment type="subcellular location">
    <subcellularLocation>
        <location evidence="1">Membrane</location>
    </subcellularLocation>
</comment>
<dbReference type="PANTHER" id="PTHR14948">
    <property type="entry name" value="NG5"/>
    <property type="match status" value="1"/>
</dbReference>
<comment type="caution">
    <text evidence="7">The sequence shown here is derived from an EMBL/GenBank/DDBJ whole genome shotgun (WGS) entry which is preliminary data.</text>
</comment>
<dbReference type="PANTHER" id="PTHR14948:SF46">
    <property type="entry name" value="DISPANIN SUBFAMILY A MEMBER 2B-LIKE-RELATED"/>
    <property type="match status" value="1"/>
</dbReference>
<dbReference type="Pfam" id="PF04505">
    <property type="entry name" value="CD225"/>
    <property type="match status" value="1"/>
</dbReference>
<evidence type="ECO:0000256" key="3">
    <source>
        <dbReference type="ARBA" id="ARBA00022692"/>
    </source>
</evidence>
<evidence type="ECO:0000256" key="1">
    <source>
        <dbReference type="ARBA" id="ARBA00004370"/>
    </source>
</evidence>
<evidence type="ECO:0000313" key="8">
    <source>
        <dbReference type="Proteomes" id="UP000281406"/>
    </source>
</evidence>
<proteinExistence type="inferred from homology"/>
<evidence type="ECO:0000256" key="6">
    <source>
        <dbReference type="SAM" id="Phobius"/>
    </source>
</evidence>
<feature type="transmembrane region" description="Helical" evidence="6">
    <location>
        <begin position="12"/>
        <end position="34"/>
    </location>
</feature>
<sequence>MDTSRRSEPTYLAWSIFNTFCCCLPLGIAAIIYSCRADNANTLGDAGKAQESSRIAKNLNIASLVLGLIGLILTGVSTKDGEPTEASWKRYSAMDENLHHSACPYCPIRPGCCCGLLILSEPRASESI</sequence>
<dbReference type="InterPro" id="IPR007593">
    <property type="entry name" value="CD225/Dispanin_fam"/>
</dbReference>
<dbReference type="Proteomes" id="UP000281406">
    <property type="component" value="Unassembled WGS sequence"/>
</dbReference>
<evidence type="ECO:0000256" key="5">
    <source>
        <dbReference type="ARBA" id="ARBA00023136"/>
    </source>
</evidence>
<evidence type="ECO:0000313" key="7">
    <source>
        <dbReference type="EMBL" id="ROL48749.1"/>
    </source>
</evidence>
<keyword evidence="4 6" id="KW-1133">Transmembrane helix</keyword>
<organism evidence="7 8">
    <name type="scientific">Anabarilius grahami</name>
    <name type="common">Kanglang fish</name>
    <name type="synonym">Barilius grahami</name>
    <dbReference type="NCBI Taxonomy" id="495550"/>
    <lineage>
        <taxon>Eukaryota</taxon>
        <taxon>Metazoa</taxon>
        <taxon>Chordata</taxon>
        <taxon>Craniata</taxon>
        <taxon>Vertebrata</taxon>
        <taxon>Euteleostomi</taxon>
        <taxon>Actinopterygii</taxon>
        <taxon>Neopterygii</taxon>
        <taxon>Teleostei</taxon>
        <taxon>Ostariophysi</taxon>
        <taxon>Cypriniformes</taxon>
        <taxon>Xenocyprididae</taxon>
        <taxon>Xenocypridinae</taxon>
        <taxon>Xenocypridinae incertae sedis</taxon>
        <taxon>Anabarilius</taxon>
    </lineage>
</organism>
<dbReference type="InterPro" id="IPR051423">
    <property type="entry name" value="CD225/Dispanin"/>
</dbReference>
<keyword evidence="8" id="KW-1185">Reference proteome</keyword>
<dbReference type="GO" id="GO:0016020">
    <property type="term" value="C:membrane"/>
    <property type="evidence" value="ECO:0007669"/>
    <property type="project" value="UniProtKB-SubCell"/>
</dbReference>
<keyword evidence="3 6" id="KW-0812">Transmembrane</keyword>
<protein>
    <submittedName>
        <fullName evidence="7">Interferon-induced transmembrane protein 3</fullName>
    </submittedName>
</protein>
<accession>A0A3N0YRA6</accession>
<dbReference type="OrthoDB" id="6083617at2759"/>
<keyword evidence="5 6" id="KW-0472">Membrane</keyword>
<gene>
    <name evidence="7" type="ORF">DPX16_7685</name>
</gene>
<reference evidence="7 8" key="1">
    <citation type="submission" date="2018-10" db="EMBL/GenBank/DDBJ databases">
        <title>Genome assembly for a Yunnan-Guizhou Plateau 3E fish, Anabarilius grahami (Regan), and its evolutionary and genetic applications.</title>
        <authorList>
            <person name="Jiang W."/>
        </authorList>
    </citation>
    <scope>NUCLEOTIDE SEQUENCE [LARGE SCALE GENOMIC DNA]</scope>
    <source>
        <strain evidence="7">AG-KIZ</strain>
        <tissue evidence="7">Muscle</tissue>
    </source>
</reference>
<dbReference type="EMBL" id="RJVU01028973">
    <property type="protein sequence ID" value="ROL48749.1"/>
    <property type="molecule type" value="Genomic_DNA"/>
</dbReference>
<dbReference type="PROSITE" id="PS51257">
    <property type="entry name" value="PROKAR_LIPOPROTEIN"/>
    <property type="match status" value="1"/>
</dbReference>
<feature type="transmembrane region" description="Helical" evidence="6">
    <location>
        <begin position="55"/>
        <end position="76"/>
    </location>
</feature>
<comment type="similarity">
    <text evidence="2">Belongs to the CD225/Dispanin family.</text>
</comment>
<evidence type="ECO:0000256" key="4">
    <source>
        <dbReference type="ARBA" id="ARBA00022989"/>
    </source>
</evidence>
<evidence type="ECO:0000256" key="2">
    <source>
        <dbReference type="ARBA" id="ARBA00006843"/>
    </source>
</evidence>
<dbReference type="AlphaFoldDB" id="A0A3N0YRA6"/>